<dbReference type="GeneID" id="63685581"/>
<reference evidence="2 3" key="1">
    <citation type="journal article" date="2012" name="Science">
        <title>The Paleozoic origin of enzymatic lignin decomposition reconstructed from 31 fungal genomes.</title>
        <authorList>
            <person name="Floudas D."/>
            <person name="Binder M."/>
            <person name="Riley R."/>
            <person name="Barry K."/>
            <person name="Blanchette R.A."/>
            <person name="Henrissat B."/>
            <person name="Martinez A.T."/>
            <person name="Otillar R."/>
            <person name="Spatafora J.W."/>
            <person name="Yadav J.S."/>
            <person name="Aerts A."/>
            <person name="Benoit I."/>
            <person name="Boyd A."/>
            <person name="Carlson A."/>
            <person name="Copeland A."/>
            <person name="Coutinho P.M."/>
            <person name="de Vries R.P."/>
            <person name="Ferreira P."/>
            <person name="Findley K."/>
            <person name="Foster B."/>
            <person name="Gaskell J."/>
            <person name="Glotzer D."/>
            <person name="Gorecki P."/>
            <person name="Heitman J."/>
            <person name="Hesse C."/>
            <person name="Hori C."/>
            <person name="Igarashi K."/>
            <person name="Jurgens J.A."/>
            <person name="Kallen N."/>
            <person name="Kersten P."/>
            <person name="Kohler A."/>
            <person name="Kuees U."/>
            <person name="Kumar T.K.A."/>
            <person name="Kuo A."/>
            <person name="LaButti K."/>
            <person name="Larrondo L.F."/>
            <person name="Lindquist E."/>
            <person name="Ling A."/>
            <person name="Lombard V."/>
            <person name="Lucas S."/>
            <person name="Lundell T."/>
            <person name="Martin R."/>
            <person name="McLaughlin D.J."/>
            <person name="Morgenstern I."/>
            <person name="Morin E."/>
            <person name="Murat C."/>
            <person name="Nagy L.G."/>
            <person name="Nolan M."/>
            <person name="Ohm R.A."/>
            <person name="Patyshakuliyeva A."/>
            <person name="Rokas A."/>
            <person name="Ruiz-Duenas F.J."/>
            <person name="Sabat G."/>
            <person name="Salamov A."/>
            <person name="Samejima M."/>
            <person name="Schmutz J."/>
            <person name="Slot J.C."/>
            <person name="St John F."/>
            <person name="Stenlid J."/>
            <person name="Sun H."/>
            <person name="Sun S."/>
            <person name="Syed K."/>
            <person name="Tsang A."/>
            <person name="Wiebenga A."/>
            <person name="Young D."/>
            <person name="Pisabarro A."/>
            <person name="Eastwood D.C."/>
            <person name="Martin F."/>
            <person name="Cullen D."/>
            <person name="Grigoriev I.V."/>
            <person name="Hibbett D.S."/>
        </authorList>
    </citation>
    <scope>NUCLEOTIDE SEQUENCE [LARGE SCALE GENOMIC DNA]</scope>
    <source>
        <strain evidence="2 3">DJM-731 SS1</strain>
    </source>
</reference>
<feature type="region of interest" description="Disordered" evidence="1">
    <location>
        <begin position="146"/>
        <end position="338"/>
    </location>
</feature>
<feature type="compositionally biased region" description="Basic residues" evidence="1">
    <location>
        <begin position="168"/>
        <end position="184"/>
    </location>
</feature>
<dbReference type="AlphaFoldDB" id="M5G6E5"/>
<dbReference type="Proteomes" id="UP000030653">
    <property type="component" value="Unassembled WGS sequence"/>
</dbReference>
<evidence type="ECO:0000313" key="2">
    <source>
        <dbReference type="EMBL" id="EJT99337.1"/>
    </source>
</evidence>
<name>M5G6E5_DACPD</name>
<feature type="compositionally biased region" description="Basic and acidic residues" evidence="1">
    <location>
        <begin position="274"/>
        <end position="294"/>
    </location>
</feature>
<dbReference type="OrthoDB" id="2536714at2759"/>
<feature type="compositionally biased region" description="Polar residues" evidence="1">
    <location>
        <begin position="188"/>
        <end position="200"/>
    </location>
</feature>
<feature type="compositionally biased region" description="Pro residues" evidence="1">
    <location>
        <begin position="234"/>
        <end position="249"/>
    </location>
</feature>
<dbReference type="EMBL" id="JH795870">
    <property type="protein sequence ID" value="EJT99337.1"/>
    <property type="molecule type" value="Genomic_DNA"/>
</dbReference>
<proteinExistence type="predicted"/>
<feature type="region of interest" description="Disordered" evidence="1">
    <location>
        <begin position="1"/>
        <end position="54"/>
    </location>
</feature>
<accession>M5G6E5</accession>
<protein>
    <submittedName>
        <fullName evidence="2">Uncharacterized protein</fullName>
    </submittedName>
</protein>
<keyword evidence="3" id="KW-1185">Reference proteome</keyword>
<gene>
    <name evidence="2" type="ORF">DACRYDRAFT_118077</name>
</gene>
<sequence length="338" mass="37751">MTAPSYPSPSPSRPAHPYPSPSSVRDPRKLYPSQLAHGRPTPLHRRGTSSKYESLEDLLVEHGYKEVRIVTPLMEREREGKERKPSLASLLGSRKAGVVLDAHAPGQSAVDLLRQLVSGFPAGFQPPTPATLQRSQTPSPNFHRAILSPIPQRPKPTFLASDPYSRPRTPRKLSHSRSTPHLRRPLTPLTNRPSRPSTPLTCVEPARPVITPTRVQCRSRSGMRPRTPAQVSPGSPPLPLLAPSPPPSPQNRKRRPTPVQPTRQRSIRALRAHLAREQRERQRERDRGTGRGESPEPDFSDPGMLREGSMLDGEGEEGEEEEWALGTRKRGEKRIWGW</sequence>
<feature type="compositionally biased region" description="Pro residues" evidence="1">
    <location>
        <begin position="1"/>
        <end position="20"/>
    </location>
</feature>
<dbReference type="RefSeq" id="XP_040626235.1">
    <property type="nucleotide sequence ID" value="XM_040770519.1"/>
</dbReference>
<feature type="compositionally biased region" description="Acidic residues" evidence="1">
    <location>
        <begin position="313"/>
        <end position="323"/>
    </location>
</feature>
<evidence type="ECO:0000313" key="3">
    <source>
        <dbReference type="Proteomes" id="UP000030653"/>
    </source>
</evidence>
<dbReference type="HOGENOM" id="CLU_821413_0_0_1"/>
<evidence type="ECO:0000256" key="1">
    <source>
        <dbReference type="SAM" id="MobiDB-lite"/>
    </source>
</evidence>
<organism evidence="2 3">
    <name type="scientific">Dacryopinax primogenitus (strain DJM 731)</name>
    <name type="common">Brown rot fungus</name>
    <dbReference type="NCBI Taxonomy" id="1858805"/>
    <lineage>
        <taxon>Eukaryota</taxon>
        <taxon>Fungi</taxon>
        <taxon>Dikarya</taxon>
        <taxon>Basidiomycota</taxon>
        <taxon>Agaricomycotina</taxon>
        <taxon>Dacrymycetes</taxon>
        <taxon>Dacrymycetales</taxon>
        <taxon>Dacrymycetaceae</taxon>
        <taxon>Dacryopinax</taxon>
    </lineage>
</organism>